<evidence type="ECO:0000256" key="1">
    <source>
        <dbReference type="SAM" id="SignalP"/>
    </source>
</evidence>
<reference evidence="2 3" key="1">
    <citation type="submission" date="2021-02" db="EMBL/GenBank/DDBJ databases">
        <authorList>
            <person name="Han P."/>
        </authorList>
    </citation>
    <scope>NUCLEOTIDE SEQUENCE [LARGE SCALE GENOMIC DNA]</scope>
    <source>
        <strain evidence="2">Candidatus Nitrospira sp. ZN2</strain>
    </source>
</reference>
<evidence type="ECO:0000313" key="3">
    <source>
        <dbReference type="Proteomes" id="UP000675880"/>
    </source>
</evidence>
<dbReference type="PROSITE" id="PS51257">
    <property type="entry name" value="PROKAR_LIPOPROTEIN"/>
    <property type="match status" value="1"/>
</dbReference>
<organism evidence="2 3">
    <name type="scientific">Nitrospira defluvii</name>
    <dbReference type="NCBI Taxonomy" id="330214"/>
    <lineage>
        <taxon>Bacteria</taxon>
        <taxon>Pseudomonadati</taxon>
        <taxon>Nitrospirota</taxon>
        <taxon>Nitrospiria</taxon>
        <taxon>Nitrospirales</taxon>
        <taxon>Nitrospiraceae</taxon>
        <taxon>Nitrospira</taxon>
    </lineage>
</organism>
<dbReference type="PANTHER" id="PTHR31360:SF0">
    <property type="entry name" value="OIL BODY-ASSOCIATED PROTEIN 1B"/>
    <property type="match status" value="1"/>
</dbReference>
<feature type="chain" id="PRO_5046614185" description="DUF1264 domain-containing protein" evidence="1">
    <location>
        <begin position="18"/>
        <end position="183"/>
    </location>
</feature>
<gene>
    <name evidence="2" type="ORF">NSPZN2_11564</name>
</gene>
<comment type="caution">
    <text evidence="2">The sequence shown here is derived from an EMBL/GenBank/DDBJ whole genome shotgun (WGS) entry which is preliminary data.</text>
</comment>
<keyword evidence="3" id="KW-1185">Reference proteome</keyword>
<evidence type="ECO:0008006" key="4">
    <source>
        <dbReference type="Google" id="ProtNLM"/>
    </source>
</evidence>
<keyword evidence="1" id="KW-0732">Signal</keyword>
<dbReference type="InterPro" id="IPR010686">
    <property type="entry name" value="OBAP-like"/>
</dbReference>
<dbReference type="EMBL" id="CAJNBJ010000001">
    <property type="protein sequence ID" value="CAE6718234.1"/>
    <property type="molecule type" value="Genomic_DNA"/>
</dbReference>
<proteinExistence type="predicted"/>
<dbReference type="RefSeq" id="WP_213041283.1">
    <property type="nucleotide sequence ID" value="NZ_CAJNBJ010000001.1"/>
</dbReference>
<sequence>MRSAIAMIGLCAAVLTAAGCAETSHEMKTASTAAPAAAAKAMPTPAQGYTIHVMAPHKFEDGSVHGPYHHYCKPISPEVLQCLLFESTDSNALLTDIEYFVAKSVSRAHVPLETWNKYYHDHEVEIATGRVQILDMPEAQAKEVAAVAAKTDGIIFHLWPDGAKAPNGEVGHPQSVGHKHRTE</sequence>
<feature type="signal peptide" evidence="1">
    <location>
        <begin position="1"/>
        <end position="17"/>
    </location>
</feature>
<dbReference type="Proteomes" id="UP000675880">
    <property type="component" value="Unassembled WGS sequence"/>
</dbReference>
<protein>
    <recommendedName>
        <fullName evidence="4">DUF1264 domain-containing protein</fullName>
    </recommendedName>
</protein>
<name>A0ABM8QVW9_9BACT</name>
<dbReference type="Pfam" id="PF06884">
    <property type="entry name" value="DUF1264"/>
    <property type="match status" value="1"/>
</dbReference>
<evidence type="ECO:0000313" key="2">
    <source>
        <dbReference type="EMBL" id="CAE6718234.1"/>
    </source>
</evidence>
<dbReference type="PANTHER" id="PTHR31360">
    <property type="match status" value="1"/>
</dbReference>
<accession>A0ABM8QVW9</accession>